<keyword evidence="6" id="KW-0539">Nucleus</keyword>
<dbReference type="InterPro" id="IPR036322">
    <property type="entry name" value="WD40_repeat_dom_sf"/>
</dbReference>
<keyword evidence="3" id="KW-0597">Phosphoprotein</keyword>
<dbReference type="Gene3D" id="2.130.10.10">
    <property type="entry name" value="YVTN repeat-like/Quinoprotein amine dehydrogenase"/>
    <property type="match status" value="1"/>
</dbReference>
<keyword evidence="5" id="KW-0677">Repeat</keyword>
<dbReference type="PROSITE" id="PS50082">
    <property type="entry name" value="WD_REPEATS_2"/>
    <property type="match status" value="1"/>
</dbReference>
<dbReference type="GO" id="GO:0032040">
    <property type="term" value="C:small-subunit processome"/>
    <property type="evidence" value="ECO:0007669"/>
    <property type="project" value="TreeGrafter"/>
</dbReference>
<name>A0A8S3SVH6_MYTED</name>
<proteinExistence type="inferred from homology"/>
<feature type="repeat" description="WD" evidence="11">
    <location>
        <begin position="99"/>
        <end position="140"/>
    </location>
</feature>
<evidence type="ECO:0000256" key="11">
    <source>
        <dbReference type="PROSITE-ProRule" id="PRU00221"/>
    </source>
</evidence>
<gene>
    <name evidence="12" type="ORF">MEDL_37895</name>
</gene>
<dbReference type="GO" id="GO:0006364">
    <property type="term" value="P:rRNA processing"/>
    <property type="evidence" value="ECO:0007669"/>
    <property type="project" value="UniProtKB-KW"/>
</dbReference>
<dbReference type="FunFam" id="2.130.10.10:FF:000121">
    <property type="entry name" value="U3 small nucleolar RNA-associated protein 18 homolog"/>
    <property type="match status" value="1"/>
</dbReference>
<evidence type="ECO:0000256" key="2">
    <source>
        <dbReference type="ARBA" id="ARBA00022552"/>
    </source>
</evidence>
<dbReference type="EMBL" id="CAJPWZ010001817">
    <property type="protein sequence ID" value="CAG2224727.1"/>
    <property type="molecule type" value="Genomic_DNA"/>
</dbReference>
<dbReference type="SMART" id="SM00320">
    <property type="entry name" value="WD40"/>
    <property type="match status" value="5"/>
</dbReference>
<evidence type="ECO:0000256" key="5">
    <source>
        <dbReference type="ARBA" id="ARBA00022737"/>
    </source>
</evidence>
<comment type="function">
    <text evidence="8">Part of the small subunit (SSU) processome, first precursor of the small eukaryotic ribosomal subunit. During the assembly of the SSU processome in the nucleolus, many ribosome biogenesis factors, an RNA chaperone and ribosomal proteins associate with the nascent pre-rRNA and work in concert to generate RNA folding, modifications, rearrangements and cleavage as well as targeted degradation of pre-ribosomal RNA by the RNA exosome. Involved in nucleolar processing of pre-18S ribosomal RNA.</text>
</comment>
<dbReference type="InterPro" id="IPR045161">
    <property type="entry name" value="Utp18"/>
</dbReference>
<dbReference type="Proteomes" id="UP000683360">
    <property type="component" value="Unassembled WGS sequence"/>
</dbReference>
<protein>
    <recommendedName>
        <fullName evidence="9">U3 small nucleolar RNA-associated protein 18 homolog</fullName>
    </recommendedName>
    <alternativeName>
        <fullName evidence="10">WD repeat-containing protein 50</fullName>
    </alternativeName>
</protein>
<evidence type="ECO:0000256" key="3">
    <source>
        <dbReference type="ARBA" id="ARBA00022553"/>
    </source>
</evidence>
<keyword evidence="13" id="KW-1185">Reference proteome</keyword>
<keyword evidence="2" id="KW-0698">rRNA processing</keyword>
<comment type="caution">
    <text evidence="12">The sequence shown here is derived from an EMBL/GenBank/DDBJ whole genome shotgun (WGS) entry which is preliminary data.</text>
</comment>
<evidence type="ECO:0000256" key="9">
    <source>
        <dbReference type="ARBA" id="ARBA00074442"/>
    </source>
</evidence>
<reference evidence="12" key="1">
    <citation type="submission" date="2021-03" db="EMBL/GenBank/DDBJ databases">
        <authorList>
            <person name="Bekaert M."/>
        </authorList>
    </citation>
    <scope>NUCLEOTIDE SEQUENCE</scope>
</reference>
<dbReference type="PANTHER" id="PTHR18359:SF0">
    <property type="entry name" value="U3 SMALL NUCLEOLAR RNA-ASSOCIATED PROTEIN 18 HOMOLOG"/>
    <property type="match status" value="1"/>
</dbReference>
<evidence type="ECO:0000256" key="4">
    <source>
        <dbReference type="ARBA" id="ARBA00022574"/>
    </source>
</evidence>
<dbReference type="InterPro" id="IPR001680">
    <property type="entry name" value="WD40_rpt"/>
</dbReference>
<evidence type="ECO:0000256" key="10">
    <source>
        <dbReference type="ARBA" id="ARBA00075773"/>
    </source>
</evidence>
<dbReference type="OrthoDB" id="1935146at2759"/>
<dbReference type="AlphaFoldDB" id="A0A8S3SVH6"/>
<evidence type="ECO:0000313" key="13">
    <source>
        <dbReference type="Proteomes" id="UP000683360"/>
    </source>
</evidence>
<comment type="similarity">
    <text evidence="7">Belongs to the WD repeat UTP18 family.</text>
</comment>
<evidence type="ECO:0000256" key="6">
    <source>
        <dbReference type="ARBA" id="ARBA00023242"/>
    </source>
</evidence>
<keyword evidence="4 11" id="KW-0853">WD repeat</keyword>
<evidence type="ECO:0000256" key="1">
    <source>
        <dbReference type="ARBA" id="ARBA00004604"/>
    </source>
</evidence>
<comment type="subcellular location">
    <subcellularLocation>
        <location evidence="1">Nucleus</location>
        <location evidence="1">Nucleolus</location>
    </subcellularLocation>
</comment>
<dbReference type="InterPro" id="IPR015943">
    <property type="entry name" value="WD40/YVTN_repeat-like_dom_sf"/>
</dbReference>
<organism evidence="12 13">
    <name type="scientific">Mytilus edulis</name>
    <name type="common">Blue mussel</name>
    <dbReference type="NCBI Taxonomy" id="6550"/>
    <lineage>
        <taxon>Eukaryota</taxon>
        <taxon>Metazoa</taxon>
        <taxon>Spiralia</taxon>
        <taxon>Lophotrochozoa</taxon>
        <taxon>Mollusca</taxon>
        <taxon>Bivalvia</taxon>
        <taxon>Autobranchia</taxon>
        <taxon>Pteriomorphia</taxon>
        <taxon>Mytilida</taxon>
        <taxon>Mytiloidea</taxon>
        <taxon>Mytilidae</taxon>
        <taxon>Mytilinae</taxon>
        <taxon>Mytilus</taxon>
    </lineage>
</organism>
<sequence>MVDGKNNPKIQSIFLENYPIYSAHFSANGEEVIMGSKHKGFHYYDMMVGKMISVPPVKGLGEVNMKRFVVSPDGRFIAFLGSYGNIHLLSAKSKEWIFTQKMNGSVGGVCFSQDGSTMYSYGDDGDVYIWDMKTRDCIHRFIDDGCTKGMSIAVSHDHNFLACGSYSGVVNIYEPSVCLKSRSPKPLKALLNLTTPCTNLVFNSTSEILAMCSDSTERAVKLVHVPSQTVFSNFPDRLDAKLRIPLCMDFSRNSGYFTVGTNKGLALLYRVKHYSNY</sequence>
<evidence type="ECO:0000256" key="8">
    <source>
        <dbReference type="ARBA" id="ARBA00058527"/>
    </source>
</evidence>
<accession>A0A8S3SVH6</accession>
<dbReference type="GO" id="GO:0034388">
    <property type="term" value="C:Pwp2p-containing subcomplex of 90S preribosome"/>
    <property type="evidence" value="ECO:0007669"/>
    <property type="project" value="TreeGrafter"/>
</dbReference>
<dbReference type="PANTHER" id="PTHR18359">
    <property type="entry name" value="WD-REPEAT PROTEIN-RELATED"/>
    <property type="match status" value="1"/>
</dbReference>
<dbReference type="Pfam" id="PF00400">
    <property type="entry name" value="WD40"/>
    <property type="match status" value="2"/>
</dbReference>
<dbReference type="SUPFAM" id="SSF50978">
    <property type="entry name" value="WD40 repeat-like"/>
    <property type="match status" value="1"/>
</dbReference>
<evidence type="ECO:0000313" key="12">
    <source>
        <dbReference type="EMBL" id="CAG2224727.1"/>
    </source>
</evidence>
<evidence type="ECO:0000256" key="7">
    <source>
        <dbReference type="ARBA" id="ARBA00025767"/>
    </source>
</evidence>